<gene>
    <name evidence="1" type="primary">orf149</name>
</gene>
<proteinExistence type="predicted"/>
<dbReference type="RefSeq" id="YP_009495496.1">
    <property type="nucleotide sequence ID" value="NC_037988.1"/>
</dbReference>
<name>A0A2U9GIP5_9STRA</name>
<evidence type="ECO:0000313" key="1">
    <source>
        <dbReference type="EMBL" id="AWQ64143.1"/>
    </source>
</evidence>
<geneLocation type="mitochondrion" evidence="1"/>
<organism evidence="1">
    <name type="scientific">Toxarium undulatum</name>
    <dbReference type="NCBI Taxonomy" id="210620"/>
    <lineage>
        <taxon>Eukaryota</taxon>
        <taxon>Sar</taxon>
        <taxon>Stramenopiles</taxon>
        <taxon>Ochrophyta</taxon>
        <taxon>Bacillariophyta</taxon>
        <taxon>Mediophyceae</taxon>
        <taxon>Toxariales</taxon>
        <taxon>Toxariaceae</taxon>
        <taxon>Toxarium</taxon>
    </lineage>
</organism>
<dbReference type="AlphaFoldDB" id="A0A2U9GIP5"/>
<sequence>MKVTAKQYKFRNLKPLIKNPLLLLCFNYSYNSIKQLKTVQQLERVNLFKLYLSTGLIRPWLPLSILKNYTMFFHGAILIFAAKKINFNSNVNFKELIDEFSCISLKLNNKMYDINQLIYLDNFCVYQENIKNLQIFLQKCIVQSNLKVV</sequence>
<dbReference type="EMBL" id="MG271847">
    <property type="protein sequence ID" value="AWQ64143.1"/>
    <property type="molecule type" value="Genomic_DNA"/>
</dbReference>
<keyword evidence="1" id="KW-0496">Mitochondrion</keyword>
<reference evidence="1" key="1">
    <citation type="journal article" date="2018" name="Genome Biol. Evol.">
        <title>Recurrent loss, horizontal transfer, and the obscure origins of mitochondrial introns in diatoms (Bacillariophyta).</title>
        <authorList>
            <person name="Guillory W.X."/>
            <person name="Onyshchenko A."/>
            <person name="Ruck E.C."/>
            <person name="Parks M."/>
            <person name="Nakov T."/>
            <person name="Wickett N.J."/>
            <person name="Alverson A.J."/>
        </authorList>
    </citation>
    <scope>NUCLEOTIDE SEQUENCE</scope>
    <source>
        <strain evidence="1">ECT3802</strain>
    </source>
</reference>
<protein>
    <submittedName>
        <fullName evidence="1">Uncharacterized protein</fullName>
    </submittedName>
</protein>
<accession>A0A2U9GIP5</accession>
<dbReference type="GeneID" id="36957458"/>